<dbReference type="InterPro" id="IPR044992">
    <property type="entry name" value="ChyE-like"/>
</dbReference>
<organism evidence="2 3">
    <name type="scientific">Roseibium aggregatum</name>
    <dbReference type="NCBI Taxonomy" id="187304"/>
    <lineage>
        <taxon>Bacteria</taxon>
        <taxon>Pseudomonadati</taxon>
        <taxon>Pseudomonadota</taxon>
        <taxon>Alphaproteobacteria</taxon>
        <taxon>Hyphomicrobiales</taxon>
        <taxon>Stappiaceae</taxon>
        <taxon>Roseibium</taxon>
    </lineage>
</organism>
<dbReference type="InterPro" id="IPR017926">
    <property type="entry name" value="GATASE"/>
</dbReference>
<dbReference type="Proteomes" id="UP000598467">
    <property type="component" value="Unassembled WGS sequence"/>
</dbReference>
<evidence type="ECO:0000313" key="3">
    <source>
        <dbReference type="Proteomes" id="UP000598467"/>
    </source>
</evidence>
<dbReference type="EMBL" id="JABFCZ010000007">
    <property type="protein sequence ID" value="MBD1546152.1"/>
    <property type="molecule type" value="Genomic_DNA"/>
</dbReference>
<dbReference type="AlphaFoldDB" id="A0A926P3R0"/>
<comment type="caution">
    <text evidence="2">The sequence shown here is derived from an EMBL/GenBank/DDBJ whole genome shotgun (WGS) entry which is preliminary data.</text>
</comment>
<dbReference type="PANTHER" id="PTHR42695">
    <property type="entry name" value="GLUTAMINE AMIDOTRANSFERASE YLR126C-RELATED"/>
    <property type="match status" value="1"/>
</dbReference>
<dbReference type="Pfam" id="PF00117">
    <property type="entry name" value="GATase"/>
    <property type="match status" value="1"/>
</dbReference>
<evidence type="ECO:0000313" key="2">
    <source>
        <dbReference type="EMBL" id="MBD1546152.1"/>
    </source>
</evidence>
<protein>
    <submittedName>
        <fullName evidence="2">Type 1 glutamine amidotransferase</fullName>
    </submittedName>
</protein>
<keyword evidence="2" id="KW-0315">Glutamine amidotransferase</keyword>
<evidence type="ECO:0000259" key="1">
    <source>
        <dbReference type="Pfam" id="PF00117"/>
    </source>
</evidence>
<reference evidence="2" key="1">
    <citation type="submission" date="2020-05" db="EMBL/GenBank/DDBJ databases">
        <title>Identification of trans-AT polyketide cluster in two marine bacteria, producers of a novel glutaramide-containing polyketide sesbanimide D and analogs.</title>
        <authorList>
            <person name="Kacar D."/>
            <person name="Rodriguez P."/>
            <person name="Canedo L."/>
            <person name="Gonzalez E."/>
            <person name="Galan B."/>
            <person name="De La Calle F."/>
            <person name="Garcia J.L."/>
        </authorList>
    </citation>
    <scope>NUCLEOTIDE SEQUENCE</scope>
    <source>
        <strain evidence="2">PHM038</strain>
    </source>
</reference>
<dbReference type="InterPro" id="IPR029062">
    <property type="entry name" value="Class_I_gatase-like"/>
</dbReference>
<dbReference type="SUPFAM" id="SSF52317">
    <property type="entry name" value="Class I glutamine amidotransferase-like"/>
    <property type="match status" value="1"/>
</dbReference>
<dbReference type="CDD" id="cd01741">
    <property type="entry name" value="GATase1_1"/>
    <property type="match status" value="1"/>
</dbReference>
<accession>A0A926P3R0</accession>
<gene>
    <name evidence="2" type="ORF">HK439_07755</name>
</gene>
<proteinExistence type="predicted"/>
<dbReference type="GO" id="GO:0005829">
    <property type="term" value="C:cytosol"/>
    <property type="evidence" value="ECO:0007669"/>
    <property type="project" value="TreeGrafter"/>
</dbReference>
<dbReference type="PANTHER" id="PTHR42695:SF5">
    <property type="entry name" value="GLUTAMINE AMIDOTRANSFERASE YLR126C-RELATED"/>
    <property type="match status" value="1"/>
</dbReference>
<feature type="domain" description="Glutamine amidotransferase" evidence="1">
    <location>
        <begin position="16"/>
        <end position="181"/>
    </location>
</feature>
<dbReference type="RefSeq" id="WP_190290821.1">
    <property type="nucleotide sequence ID" value="NZ_JABFCZ010000007.1"/>
</dbReference>
<name>A0A926P3R0_9HYPH</name>
<dbReference type="Gene3D" id="3.40.50.880">
    <property type="match status" value="1"/>
</dbReference>
<dbReference type="PROSITE" id="PS51273">
    <property type="entry name" value="GATASE_TYPE_1"/>
    <property type="match status" value="1"/>
</dbReference>
<sequence>MSVLVIENYPDAPMGNVGRALDRAGIGYDIVQAHAGEPVPESSAGRSGLVVLGGSQNALDDEGYPFLPDVCGLIRDFHGKDKPVLGICLGAQLIARAFGATNILDRPIEFGWHEVRAVKTANDDPVGRILAEGSPIFHWHTDTFSLPDGAVHLASSDTTPHQAFRIGRATYATQFHFEVALPEAELWSELFAERIRDHTPDWPERFADEAGRHAEASDRTGQAIAEAWVTLLDRS</sequence>